<organism evidence="11 12">
    <name type="scientific">Myceligenerans xiligouense</name>
    <dbReference type="NCBI Taxonomy" id="253184"/>
    <lineage>
        <taxon>Bacteria</taxon>
        <taxon>Bacillati</taxon>
        <taxon>Actinomycetota</taxon>
        <taxon>Actinomycetes</taxon>
        <taxon>Micrococcales</taxon>
        <taxon>Promicromonosporaceae</taxon>
        <taxon>Myceligenerans</taxon>
    </lineage>
</organism>
<feature type="transmembrane region" description="Helical" evidence="9">
    <location>
        <begin position="63"/>
        <end position="83"/>
    </location>
</feature>
<feature type="transmembrane region" description="Helical" evidence="9">
    <location>
        <begin position="160"/>
        <end position="177"/>
    </location>
</feature>
<dbReference type="InterPro" id="IPR000620">
    <property type="entry name" value="EamA_dom"/>
</dbReference>
<accession>A0A3N4YRS7</accession>
<evidence type="ECO:0000256" key="4">
    <source>
        <dbReference type="ARBA" id="ARBA00022475"/>
    </source>
</evidence>
<evidence type="ECO:0000256" key="8">
    <source>
        <dbReference type="SAM" id="MobiDB-lite"/>
    </source>
</evidence>
<sequence length="362" mass="38109">MASPPVITLTGPAGRRTRTAPYRGRVSTTAPDGASTNPHRSAGADRPSSDLTGRDAERGSDRWGLPLGIAAFLFWGVGMPLFFPLLEPAGAIEIIAQRILWSLVFCLLALLVTRTLGELRPILASPRMVGTLGIASALIVVNWTVYVYGVLTDRVLDAALGYFLNPVVTVLLAVVVLRERLRPAQWVAVGLGLAAVAVIAAGMGGLPWIAVCLALSFSVYGLVKNRTGRSVGALPGLTVETMLAAPVAAGYLVWLGAANTFADHGVGHAALLASAGIITALPLLLFGAAARRLPLSVIGALQYLGPMLQFLVAVLILGEEMPPARWAGFALVWLAITVLTWDGLRAARRNPHPRGPHGARVR</sequence>
<feature type="region of interest" description="Disordered" evidence="8">
    <location>
        <begin position="1"/>
        <end position="57"/>
    </location>
</feature>
<evidence type="ECO:0000313" key="11">
    <source>
        <dbReference type="EMBL" id="RPF22907.1"/>
    </source>
</evidence>
<evidence type="ECO:0000256" key="2">
    <source>
        <dbReference type="ARBA" id="ARBA00007362"/>
    </source>
</evidence>
<evidence type="ECO:0000259" key="10">
    <source>
        <dbReference type="Pfam" id="PF00892"/>
    </source>
</evidence>
<comment type="similarity">
    <text evidence="2">Belongs to the EamA transporter family.</text>
</comment>
<feature type="transmembrane region" description="Helical" evidence="9">
    <location>
        <begin position="324"/>
        <end position="344"/>
    </location>
</feature>
<evidence type="ECO:0000256" key="7">
    <source>
        <dbReference type="ARBA" id="ARBA00023136"/>
    </source>
</evidence>
<dbReference type="GO" id="GO:0005886">
    <property type="term" value="C:plasma membrane"/>
    <property type="evidence" value="ECO:0007669"/>
    <property type="project" value="UniProtKB-SubCell"/>
</dbReference>
<dbReference type="Proteomes" id="UP000280501">
    <property type="component" value="Unassembled WGS sequence"/>
</dbReference>
<keyword evidence="12" id="KW-1185">Reference proteome</keyword>
<keyword evidence="3" id="KW-0813">Transport</keyword>
<dbReference type="PANTHER" id="PTHR22911">
    <property type="entry name" value="ACYL-MALONYL CONDENSING ENZYME-RELATED"/>
    <property type="match status" value="1"/>
</dbReference>
<dbReference type="InterPro" id="IPR004626">
    <property type="entry name" value="RarD"/>
</dbReference>
<keyword evidence="7 9" id="KW-0472">Membrane</keyword>
<dbReference type="Gene3D" id="1.10.3730.20">
    <property type="match status" value="1"/>
</dbReference>
<comment type="caution">
    <text evidence="11">The sequence shown here is derived from an EMBL/GenBank/DDBJ whole genome shotgun (WGS) entry which is preliminary data.</text>
</comment>
<feature type="domain" description="EamA" evidence="10">
    <location>
        <begin position="63"/>
        <end position="199"/>
    </location>
</feature>
<dbReference type="SUPFAM" id="SSF103481">
    <property type="entry name" value="Multidrug resistance efflux transporter EmrE"/>
    <property type="match status" value="2"/>
</dbReference>
<keyword evidence="6 9" id="KW-1133">Transmembrane helix</keyword>
<feature type="transmembrane region" description="Helical" evidence="9">
    <location>
        <begin position="184"/>
        <end position="200"/>
    </location>
</feature>
<proteinExistence type="inferred from homology"/>
<gene>
    <name evidence="11" type="ORF">EDD34_3586</name>
</gene>
<comment type="subcellular location">
    <subcellularLocation>
        <location evidence="1">Cell membrane</location>
        <topology evidence="1">Multi-pass membrane protein</topology>
    </subcellularLocation>
</comment>
<dbReference type="NCBIfam" id="TIGR00688">
    <property type="entry name" value="rarD"/>
    <property type="match status" value="1"/>
</dbReference>
<dbReference type="PANTHER" id="PTHR22911:SF137">
    <property type="entry name" value="SOLUTE CARRIER FAMILY 35 MEMBER G2-RELATED"/>
    <property type="match status" value="1"/>
</dbReference>
<feature type="transmembrane region" description="Helical" evidence="9">
    <location>
        <begin position="269"/>
        <end position="290"/>
    </location>
</feature>
<feature type="transmembrane region" description="Helical" evidence="9">
    <location>
        <begin position="95"/>
        <end position="116"/>
    </location>
</feature>
<feature type="transmembrane region" description="Helical" evidence="9">
    <location>
        <begin position="206"/>
        <end position="223"/>
    </location>
</feature>
<evidence type="ECO:0000256" key="5">
    <source>
        <dbReference type="ARBA" id="ARBA00022692"/>
    </source>
</evidence>
<dbReference type="Pfam" id="PF00892">
    <property type="entry name" value="EamA"/>
    <property type="match status" value="1"/>
</dbReference>
<feature type="transmembrane region" description="Helical" evidence="9">
    <location>
        <begin position="297"/>
        <end position="318"/>
    </location>
</feature>
<evidence type="ECO:0000256" key="1">
    <source>
        <dbReference type="ARBA" id="ARBA00004651"/>
    </source>
</evidence>
<dbReference type="InterPro" id="IPR037185">
    <property type="entry name" value="EmrE-like"/>
</dbReference>
<evidence type="ECO:0000256" key="6">
    <source>
        <dbReference type="ARBA" id="ARBA00022989"/>
    </source>
</evidence>
<evidence type="ECO:0000256" key="3">
    <source>
        <dbReference type="ARBA" id="ARBA00022448"/>
    </source>
</evidence>
<reference evidence="11 12" key="1">
    <citation type="submission" date="2018-11" db="EMBL/GenBank/DDBJ databases">
        <title>Sequencing the genomes of 1000 actinobacteria strains.</title>
        <authorList>
            <person name="Klenk H.-P."/>
        </authorList>
    </citation>
    <scope>NUCLEOTIDE SEQUENCE [LARGE SCALE GENOMIC DNA]</scope>
    <source>
        <strain evidence="11 12">DSM 15700</strain>
    </source>
</reference>
<dbReference type="EMBL" id="RKQZ01000001">
    <property type="protein sequence ID" value="RPF22907.1"/>
    <property type="molecule type" value="Genomic_DNA"/>
</dbReference>
<evidence type="ECO:0000256" key="9">
    <source>
        <dbReference type="SAM" id="Phobius"/>
    </source>
</evidence>
<protein>
    <submittedName>
        <fullName evidence="11">Chloramphenicol-sensitive protein RarD</fullName>
    </submittedName>
</protein>
<keyword evidence="4" id="KW-1003">Cell membrane</keyword>
<evidence type="ECO:0000313" key="12">
    <source>
        <dbReference type="Proteomes" id="UP000280501"/>
    </source>
</evidence>
<feature type="transmembrane region" description="Helical" evidence="9">
    <location>
        <begin position="235"/>
        <end position="257"/>
    </location>
</feature>
<feature type="transmembrane region" description="Helical" evidence="9">
    <location>
        <begin position="128"/>
        <end position="148"/>
    </location>
</feature>
<dbReference type="AlphaFoldDB" id="A0A3N4YRS7"/>
<keyword evidence="5 9" id="KW-0812">Transmembrane</keyword>
<name>A0A3N4YRS7_9MICO</name>
<feature type="compositionally biased region" description="Polar residues" evidence="8">
    <location>
        <begin position="26"/>
        <end position="39"/>
    </location>
</feature>